<comment type="caution">
    <text evidence="1">The sequence shown here is derived from an EMBL/GenBank/DDBJ whole genome shotgun (WGS) entry which is preliminary data.</text>
</comment>
<proteinExistence type="predicted"/>
<organism evidence="1 2">
    <name type="scientific">Saccharothrix ecbatanensis</name>
    <dbReference type="NCBI Taxonomy" id="1105145"/>
    <lineage>
        <taxon>Bacteria</taxon>
        <taxon>Bacillati</taxon>
        <taxon>Actinomycetota</taxon>
        <taxon>Actinomycetes</taxon>
        <taxon>Pseudonocardiales</taxon>
        <taxon>Pseudonocardiaceae</taxon>
        <taxon>Saccharothrix</taxon>
    </lineage>
</organism>
<dbReference type="AlphaFoldDB" id="A0A7W9M1M0"/>
<keyword evidence="2" id="KW-1185">Reference proteome</keyword>
<gene>
    <name evidence="1" type="ORF">F4560_003902</name>
</gene>
<evidence type="ECO:0000313" key="1">
    <source>
        <dbReference type="EMBL" id="MBB5804134.1"/>
    </source>
</evidence>
<dbReference type="Proteomes" id="UP000552097">
    <property type="component" value="Unassembled WGS sequence"/>
</dbReference>
<evidence type="ECO:0000313" key="2">
    <source>
        <dbReference type="Proteomes" id="UP000552097"/>
    </source>
</evidence>
<accession>A0A7W9M1M0</accession>
<sequence length="82" mass="9249">MFEHRLVKAAVHRDALGNRGAAWSTTPWPRLSMFISPSSGSDEPAAMVPPGRDFLRSPEITESVSRIRVIMTEIPKYPHFRT</sequence>
<protein>
    <submittedName>
        <fullName evidence="1">Uncharacterized protein</fullName>
    </submittedName>
</protein>
<name>A0A7W9M1M0_9PSEU</name>
<dbReference type="EMBL" id="JACHMO010000001">
    <property type="protein sequence ID" value="MBB5804134.1"/>
    <property type="molecule type" value="Genomic_DNA"/>
</dbReference>
<reference evidence="1 2" key="1">
    <citation type="submission" date="2020-08" db="EMBL/GenBank/DDBJ databases">
        <title>Sequencing the genomes of 1000 actinobacteria strains.</title>
        <authorList>
            <person name="Klenk H.-P."/>
        </authorList>
    </citation>
    <scope>NUCLEOTIDE SEQUENCE [LARGE SCALE GENOMIC DNA]</scope>
    <source>
        <strain evidence="1 2">DSM 45486</strain>
    </source>
</reference>